<evidence type="ECO:0000313" key="13">
    <source>
        <dbReference type="Proteomes" id="UP001516588"/>
    </source>
</evidence>
<feature type="transmembrane region" description="Helical" evidence="10">
    <location>
        <begin position="66"/>
        <end position="83"/>
    </location>
</feature>
<dbReference type="RefSeq" id="WP_226384356.1">
    <property type="nucleotide sequence ID" value="NZ_JADCKA010000001.1"/>
</dbReference>
<feature type="transmembrane region" description="Helical" evidence="10">
    <location>
        <begin position="12"/>
        <end position="30"/>
    </location>
</feature>
<comment type="caution">
    <text evidence="12">The sequence shown here is derived from an EMBL/GenBank/DDBJ whole genome shotgun (WGS) entry which is preliminary data.</text>
</comment>
<dbReference type="PIRSF" id="PIRSF004793">
    <property type="entry name" value="UCP004793"/>
    <property type="match status" value="1"/>
</dbReference>
<keyword evidence="9 10" id="KW-0472">Membrane</keyword>
<keyword evidence="4 10" id="KW-0812">Transmembrane</keyword>
<dbReference type="Pfam" id="PF02457">
    <property type="entry name" value="DAC"/>
    <property type="match status" value="1"/>
</dbReference>
<dbReference type="SUPFAM" id="SSF143597">
    <property type="entry name" value="YojJ-like"/>
    <property type="match status" value="1"/>
</dbReference>
<accession>A0ABR9QUY8</accession>
<evidence type="ECO:0000259" key="11">
    <source>
        <dbReference type="PROSITE" id="PS51794"/>
    </source>
</evidence>
<keyword evidence="7 10" id="KW-0067">ATP-binding</keyword>
<dbReference type="PANTHER" id="PTHR34185">
    <property type="entry name" value="DIADENYLATE CYCLASE"/>
    <property type="match status" value="1"/>
</dbReference>
<dbReference type="InterPro" id="IPR050338">
    <property type="entry name" value="DisA"/>
</dbReference>
<dbReference type="PANTHER" id="PTHR34185:SF1">
    <property type="entry name" value="DIADENYLATE CYCLASE"/>
    <property type="match status" value="1"/>
</dbReference>
<evidence type="ECO:0000256" key="5">
    <source>
        <dbReference type="ARBA" id="ARBA00022695"/>
    </source>
</evidence>
<dbReference type="HAMAP" id="MF_01499">
    <property type="entry name" value="DacA"/>
    <property type="match status" value="1"/>
</dbReference>
<dbReference type="InterPro" id="IPR034701">
    <property type="entry name" value="CdaA"/>
</dbReference>
<dbReference type="PROSITE" id="PS51794">
    <property type="entry name" value="DAC"/>
    <property type="match status" value="1"/>
</dbReference>
<dbReference type="EC" id="2.7.7.85" evidence="10"/>
<keyword evidence="6 10" id="KW-0547">Nucleotide-binding</keyword>
<comment type="subunit">
    <text evidence="10">Probably a homodimer.</text>
</comment>
<keyword evidence="8 10" id="KW-1133">Transmembrane helix</keyword>
<organism evidence="12 13">
    <name type="scientific">Gallibacter intestinalis</name>
    <dbReference type="NCBI Taxonomy" id="2779356"/>
    <lineage>
        <taxon>Bacteria</taxon>
        <taxon>Bacillati</taxon>
        <taxon>Bacillota</taxon>
        <taxon>Clostridia</taxon>
        <taxon>Eubacteriales</taxon>
        <taxon>Eubacteriaceae</taxon>
        <taxon>Gallibacter</taxon>
    </lineage>
</organism>
<evidence type="ECO:0000256" key="1">
    <source>
        <dbReference type="ARBA" id="ARBA00000877"/>
    </source>
</evidence>
<feature type="domain" description="DAC" evidence="11">
    <location>
        <begin position="84"/>
        <end position="245"/>
    </location>
</feature>
<evidence type="ECO:0000256" key="8">
    <source>
        <dbReference type="ARBA" id="ARBA00022989"/>
    </source>
</evidence>
<feature type="transmembrane region" description="Helical" evidence="10">
    <location>
        <begin position="42"/>
        <end position="60"/>
    </location>
</feature>
<evidence type="ECO:0000256" key="3">
    <source>
        <dbReference type="ARBA" id="ARBA00022679"/>
    </source>
</evidence>
<dbReference type="InterPro" id="IPR036888">
    <property type="entry name" value="DNA_integrity_DisA_N_sf"/>
</dbReference>
<comment type="catalytic activity">
    <reaction evidence="1 10">
        <text>2 ATP = 3',3'-c-di-AMP + 2 diphosphate</text>
        <dbReference type="Rhea" id="RHEA:35655"/>
        <dbReference type="ChEBI" id="CHEBI:30616"/>
        <dbReference type="ChEBI" id="CHEBI:33019"/>
        <dbReference type="ChEBI" id="CHEBI:71500"/>
        <dbReference type="EC" id="2.7.7.85"/>
    </reaction>
</comment>
<dbReference type="Gene3D" id="3.40.1700.10">
    <property type="entry name" value="DNA integrity scanning protein, DisA, N-terminal domain"/>
    <property type="match status" value="1"/>
</dbReference>
<dbReference type="InterPro" id="IPR045585">
    <property type="entry name" value="CdaA_N"/>
</dbReference>
<keyword evidence="3 10" id="KW-0808">Transferase</keyword>
<evidence type="ECO:0000256" key="2">
    <source>
        <dbReference type="ARBA" id="ARBA00022475"/>
    </source>
</evidence>
<name>A0ABR9QUY8_9FIRM</name>
<dbReference type="Pfam" id="PF19293">
    <property type="entry name" value="CdaA_N"/>
    <property type="match status" value="1"/>
</dbReference>
<sequence>MQEFISNVASGIGLNDILDIAVVAFIFYKLLDFIRENRAGQLAKGLLIVILAAGLSNLLNLYALSWLIRSTLAVGVIALVVIFQPELRRALESLGRSKFFKGSLSKEDKSKAQEITREFVEALLSMSDTKTGALIVIERQTALTDICETGTEIDSKVTAQLIGNIFYEGAPLHDGAVIVRGDRLHSAGCVLPLTSNQNLPKELGTRHRAGIGITEVSDAISLIVSEETGIISMARDGKLTRYMDGKDVEKVLLDCYFGNDTDDIISKAKSAFDKIGGSKDAPK</sequence>
<comment type="caution">
    <text evidence="10">Lacks conserved residue(s) required for the propagation of feature annotation.</text>
</comment>
<proteinExistence type="inferred from homology"/>
<comment type="function">
    <text evidence="10">Catalyzes the condensation of 2 ATP molecules into cyclic di-AMP (c-di-AMP), a second messenger used to regulate differing processes in different bacteria.</text>
</comment>
<reference evidence="12 13" key="1">
    <citation type="submission" date="2020-10" db="EMBL/GenBank/DDBJ databases">
        <title>ChiBAC.</title>
        <authorList>
            <person name="Zenner C."/>
            <person name="Hitch T.C.A."/>
            <person name="Clavel T."/>
        </authorList>
    </citation>
    <scope>NUCLEOTIDE SEQUENCE [LARGE SCALE GENOMIC DNA]</scope>
    <source>
        <strain evidence="12 13">DSM 108706</strain>
    </source>
</reference>
<dbReference type="Proteomes" id="UP001516588">
    <property type="component" value="Unassembled WGS sequence"/>
</dbReference>
<keyword evidence="5 10" id="KW-0548">Nucleotidyltransferase</keyword>
<comment type="similarity">
    <text evidence="10">Belongs to the adenylate cyclase family. DacA/CdaA subfamily.</text>
</comment>
<evidence type="ECO:0000256" key="6">
    <source>
        <dbReference type="ARBA" id="ARBA00022741"/>
    </source>
</evidence>
<keyword evidence="2 10" id="KW-1003">Cell membrane</keyword>
<dbReference type="InterPro" id="IPR014046">
    <property type="entry name" value="C-di-AMP_synthase"/>
</dbReference>
<evidence type="ECO:0000256" key="7">
    <source>
        <dbReference type="ARBA" id="ARBA00022840"/>
    </source>
</evidence>
<evidence type="ECO:0000256" key="9">
    <source>
        <dbReference type="ARBA" id="ARBA00023136"/>
    </source>
</evidence>
<dbReference type="NCBIfam" id="TIGR00159">
    <property type="entry name" value="diadenylate cyclase CdaA"/>
    <property type="match status" value="1"/>
</dbReference>
<dbReference type="EMBL" id="JADCKA010000001">
    <property type="protein sequence ID" value="MBE5034684.1"/>
    <property type="molecule type" value="Genomic_DNA"/>
</dbReference>
<evidence type="ECO:0000256" key="4">
    <source>
        <dbReference type="ARBA" id="ARBA00022692"/>
    </source>
</evidence>
<dbReference type="InterPro" id="IPR003390">
    <property type="entry name" value="DNA_integrity_scan_DisA_N"/>
</dbReference>
<evidence type="ECO:0000256" key="10">
    <source>
        <dbReference type="HAMAP-Rule" id="MF_01499"/>
    </source>
</evidence>
<protein>
    <recommendedName>
        <fullName evidence="10">Diadenylate cyclase</fullName>
        <shortName evidence="10">DAC</shortName>
        <ecNumber evidence="10">2.7.7.85</ecNumber>
    </recommendedName>
    <alternativeName>
        <fullName evidence="10">Cyclic-di-AMP synthase</fullName>
        <shortName evidence="10">c-di-AMP synthase</shortName>
    </alternativeName>
</protein>
<gene>
    <name evidence="10" type="primary">dacA</name>
    <name evidence="12" type="ORF">INF20_00070</name>
</gene>
<evidence type="ECO:0000313" key="12">
    <source>
        <dbReference type="EMBL" id="MBE5034684.1"/>
    </source>
</evidence>
<keyword evidence="13" id="KW-1185">Reference proteome</keyword>